<dbReference type="GO" id="GO:0006366">
    <property type="term" value="P:transcription by RNA polymerase II"/>
    <property type="evidence" value="ECO:0007669"/>
    <property type="project" value="InterPro"/>
</dbReference>
<dbReference type="EMBL" id="KZ155776">
    <property type="protein sequence ID" value="OUS47856.1"/>
    <property type="molecule type" value="Genomic_DNA"/>
</dbReference>
<dbReference type="Gene3D" id="1.10.20.10">
    <property type="entry name" value="Histone, subunit A"/>
    <property type="match status" value="1"/>
</dbReference>
<comment type="similarity">
    <text evidence="5">Belongs to the TAF13 family.</text>
</comment>
<dbReference type="CDD" id="cd07978">
    <property type="entry name" value="HFD_TAF13"/>
    <property type="match status" value="1"/>
</dbReference>
<evidence type="ECO:0000256" key="4">
    <source>
        <dbReference type="ARBA" id="ARBA00023242"/>
    </source>
</evidence>
<dbReference type="Pfam" id="PF02269">
    <property type="entry name" value="TFIID-18kDa"/>
    <property type="match status" value="1"/>
</dbReference>
<keyword evidence="3" id="KW-0804">Transcription</keyword>
<reference evidence="8" key="1">
    <citation type="submission" date="2017-04" db="EMBL/GenBank/DDBJ databases">
        <title>Population genomics of picophytoplankton unveils novel chromosome hypervariability.</title>
        <authorList>
            <consortium name="DOE Joint Genome Institute"/>
            <person name="Blanc-Mathieu R."/>
            <person name="Krasovec M."/>
            <person name="Hebrard M."/>
            <person name="Yau S."/>
            <person name="Desgranges E."/>
            <person name="Martin J."/>
            <person name="Schackwitz W."/>
            <person name="Kuo A."/>
            <person name="Salin G."/>
            <person name="Donnadieu C."/>
            <person name="Desdevises Y."/>
            <person name="Sanchez-Ferandin S."/>
            <person name="Moreau H."/>
            <person name="Rivals E."/>
            <person name="Grigoriev I.V."/>
            <person name="Grimsley N."/>
            <person name="Eyre-Walker A."/>
            <person name="Piganeau G."/>
        </authorList>
    </citation>
    <scope>NUCLEOTIDE SEQUENCE [LARGE SCALE GENOMIC DNA]</scope>
    <source>
        <strain evidence="8">RCC 1115</strain>
    </source>
</reference>
<evidence type="ECO:0000256" key="2">
    <source>
        <dbReference type="ARBA" id="ARBA00023015"/>
    </source>
</evidence>
<dbReference type="InterPro" id="IPR009072">
    <property type="entry name" value="Histone-fold"/>
</dbReference>
<evidence type="ECO:0000256" key="3">
    <source>
        <dbReference type="ARBA" id="ARBA00023163"/>
    </source>
</evidence>
<dbReference type="InterPro" id="IPR003195">
    <property type="entry name" value="TFIID_TAF13"/>
</dbReference>
<dbReference type="PANTHER" id="PTHR11380:SF5">
    <property type="entry name" value="TRANSCRIPTION INITIATION FACTOR TFIID SUBUNIT 13"/>
    <property type="match status" value="1"/>
</dbReference>
<sequence>MSAVPIVVPERAPPVVHVASASAMEVAKRAPASAATTSGAPRANPRDGELAKDTEEDDGEAFVRRKGTFAKDLSYMMYGFGDAKEPDPESVELMEDMLVEYLTNVAHRAMEVAERRGRMQTEDLLYVIRNDRKKFARVDELLEMNAKLKDARKNFDLHDPQAVLAQQREAEEARRREAEAKANA</sequence>
<dbReference type="GO" id="GO:0005634">
    <property type="term" value="C:nucleus"/>
    <property type="evidence" value="ECO:0007669"/>
    <property type="project" value="UniProtKB-SubCell"/>
</dbReference>
<keyword evidence="8" id="KW-0808">Transferase</keyword>
<dbReference type="AlphaFoldDB" id="A0A1Y5IE82"/>
<feature type="compositionally biased region" description="Basic and acidic residues" evidence="7">
    <location>
        <begin position="168"/>
        <end position="184"/>
    </location>
</feature>
<gene>
    <name evidence="8" type="ORF">BE221DRAFT_190177</name>
</gene>
<dbReference type="SUPFAM" id="SSF47113">
    <property type="entry name" value="Histone-fold"/>
    <property type="match status" value="1"/>
</dbReference>
<comment type="subcellular location">
    <subcellularLocation>
        <location evidence="1">Nucleus</location>
    </subcellularLocation>
</comment>
<dbReference type="Proteomes" id="UP000195557">
    <property type="component" value="Unassembled WGS sequence"/>
</dbReference>
<evidence type="ECO:0000256" key="1">
    <source>
        <dbReference type="ARBA" id="ARBA00004123"/>
    </source>
</evidence>
<dbReference type="eggNOG" id="KOG3901">
    <property type="taxonomic scope" value="Eukaryota"/>
</dbReference>
<accession>A0A1Y5IE82</accession>
<evidence type="ECO:0000256" key="5">
    <source>
        <dbReference type="ARBA" id="ARBA00038392"/>
    </source>
</evidence>
<proteinExistence type="inferred from homology"/>
<evidence type="ECO:0000256" key="7">
    <source>
        <dbReference type="SAM" id="MobiDB-lite"/>
    </source>
</evidence>
<feature type="compositionally biased region" description="Basic and acidic residues" evidence="7">
    <location>
        <begin position="44"/>
        <end position="53"/>
    </location>
</feature>
<name>A0A1Y5IE82_OSTTA</name>
<evidence type="ECO:0000313" key="8">
    <source>
        <dbReference type="EMBL" id="OUS47856.1"/>
    </source>
</evidence>
<evidence type="ECO:0000256" key="6">
    <source>
        <dbReference type="ARBA" id="ARBA00040136"/>
    </source>
</evidence>
<dbReference type="GO" id="GO:0046982">
    <property type="term" value="F:protein heterodimerization activity"/>
    <property type="evidence" value="ECO:0007669"/>
    <property type="project" value="InterPro"/>
</dbReference>
<protein>
    <recommendedName>
        <fullName evidence="6">Transcription initiation factor TFIID subunit 13</fullName>
    </recommendedName>
</protein>
<feature type="region of interest" description="Disordered" evidence="7">
    <location>
        <begin position="158"/>
        <end position="184"/>
    </location>
</feature>
<feature type="region of interest" description="Disordered" evidence="7">
    <location>
        <begin position="26"/>
        <end position="59"/>
    </location>
</feature>
<keyword evidence="2" id="KW-0805">Transcription regulation</keyword>
<keyword evidence="4" id="KW-0539">Nucleus</keyword>
<organism evidence="8">
    <name type="scientific">Ostreococcus tauri</name>
    <name type="common">Marine green alga</name>
    <dbReference type="NCBI Taxonomy" id="70448"/>
    <lineage>
        <taxon>Eukaryota</taxon>
        <taxon>Viridiplantae</taxon>
        <taxon>Chlorophyta</taxon>
        <taxon>Mamiellophyceae</taxon>
        <taxon>Mamiellales</taxon>
        <taxon>Bathycoccaceae</taxon>
        <taxon>Ostreococcus</taxon>
    </lineage>
</organism>
<dbReference type="PANTHER" id="PTHR11380">
    <property type="entry name" value="TRANSCRIPTION INITIATION FACTOR TFIID/SUPT3-RELATED"/>
    <property type="match status" value="1"/>
</dbReference>
<dbReference type="GO" id="GO:0016740">
    <property type="term" value="F:transferase activity"/>
    <property type="evidence" value="ECO:0007669"/>
    <property type="project" value="UniProtKB-KW"/>
</dbReference>
<feature type="compositionally biased region" description="Low complexity" evidence="7">
    <location>
        <begin position="26"/>
        <end position="43"/>
    </location>
</feature>